<evidence type="ECO:0000313" key="1">
    <source>
        <dbReference type="EMBL" id="SFA74284.1"/>
    </source>
</evidence>
<proteinExistence type="predicted"/>
<name>A0A1I0VD44_9ACTN</name>
<organism evidence="1 2">
    <name type="scientific">Nocardioides alpinus</name>
    <dbReference type="NCBI Taxonomy" id="748909"/>
    <lineage>
        <taxon>Bacteria</taxon>
        <taxon>Bacillati</taxon>
        <taxon>Actinomycetota</taxon>
        <taxon>Actinomycetes</taxon>
        <taxon>Propionibacteriales</taxon>
        <taxon>Nocardioidaceae</taxon>
        <taxon>Nocardioides</taxon>
    </lineage>
</organism>
<dbReference type="AlphaFoldDB" id="A0A1I0VD44"/>
<dbReference type="Proteomes" id="UP000199113">
    <property type="component" value="Unassembled WGS sequence"/>
</dbReference>
<evidence type="ECO:0000313" key="2">
    <source>
        <dbReference type="Proteomes" id="UP000199113"/>
    </source>
</evidence>
<gene>
    <name evidence="1" type="ORF">SAMN05192575_101142</name>
</gene>
<protein>
    <submittedName>
        <fullName evidence="1">Uncharacterized protein</fullName>
    </submittedName>
</protein>
<dbReference type="STRING" id="748909.SAMN05192575_101142"/>
<sequence length="41" mass="4337">MIVAALGNALTGDSLRDYVSGGALRDTVRPLMQQEVFASRG</sequence>
<dbReference type="EMBL" id="FOKC01000001">
    <property type="protein sequence ID" value="SFA74284.1"/>
    <property type="molecule type" value="Genomic_DNA"/>
</dbReference>
<dbReference type="RefSeq" id="WP_269212860.1">
    <property type="nucleotide sequence ID" value="NZ_FOKC01000001.1"/>
</dbReference>
<reference evidence="1" key="1">
    <citation type="submission" date="2016-10" db="EMBL/GenBank/DDBJ databases">
        <authorList>
            <person name="de Groot N.N."/>
        </authorList>
    </citation>
    <scope>NUCLEOTIDE SEQUENCE [LARGE SCALE GENOMIC DNA]</scope>
    <source>
        <strain evidence="1">CGMCC 1.10697</strain>
    </source>
</reference>
<accession>A0A1I0VD44</accession>